<protein>
    <submittedName>
        <fullName evidence="1">Uncharacterized protein</fullName>
    </submittedName>
</protein>
<name>A0AAV1UMW6_9STRA</name>
<comment type="caution">
    <text evidence="1">The sequence shown here is derived from an EMBL/GenBank/DDBJ whole genome shotgun (WGS) entry which is preliminary data.</text>
</comment>
<dbReference type="Proteomes" id="UP001162060">
    <property type="component" value="Unassembled WGS sequence"/>
</dbReference>
<sequence length="95" mass="9852">MVQDTTGEGAVPPTVSLMVQDTTGEGAVPTTVSLMVQDTTGEGAVPTLWSNVRLNTAAAIFARCGSSISHRHLRAASKQGHVCCDAEAKYTGYGN</sequence>
<dbReference type="AlphaFoldDB" id="A0AAV1UMW6"/>
<reference evidence="1" key="1">
    <citation type="submission" date="2024-01" db="EMBL/GenBank/DDBJ databases">
        <authorList>
            <person name="Webb A."/>
        </authorList>
    </citation>
    <scope>NUCLEOTIDE SEQUENCE</scope>
    <source>
        <strain evidence="1">Pm1</strain>
    </source>
</reference>
<evidence type="ECO:0000313" key="1">
    <source>
        <dbReference type="EMBL" id="CAK7935412.1"/>
    </source>
</evidence>
<evidence type="ECO:0000313" key="2">
    <source>
        <dbReference type="Proteomes" id="UP001162060"/>
    </source>
</evidence>
<gene>
    <name evidence="1" type="ORF">PM001_LOCUS20562</name>
</gene>
<proteinExistence type="predicted"/>
<organism evidence="1 2">
    <name type="scientific">Peronospora matthiolae</name>
    <dbReference type="NCBI Taxonomy" id="2874970"/>
    <lineage>
        <taxon>Eukaryota</taxon>
        <taxon>Sar</taxon>
        <taxon>Stramenopiles</taxon>
        <taxon>Oomycota</taxon>
        <taxon>Peronosporomycetes</taxon>
        <taxon>Peronosporales</taxon>
        <taxon>Peronosporaceae</taxon>
        <taxon>Peronospora</taxon>
    </lineage>
</organism>
<dbReference type="EMBL" id="CAKLBY020000221">
    <property type="protein sequence ID" value="CAK7935412.1"/>
    <property type="molecule type" value="Genomic_DNA"/>
</dbReference>
<accession>A0AAV1UMW6</accession>